<dbReference type="GO" id="GO:0005524">
    <property type="term" value="F:ATP binding"/>
    <property type="evidence" value="ECO:0007669"/>
    <property type="project" value="UniProtKB-KW"/>
</dbReference>
<dbReference type="KEGG" id="mff:MFFC18_39710"/>
<feature type="transmembrane region" description="Helical" evidence="11">
    <location>
        <begin position="12"/>
        <end position="35"/>
    </location>
</feature>
<dbReference type="InterPro" id="IPR003660">
    <property type="entry name" value="HAMP_dom"/>
</dbReference>
<dbReference type="PANTHER" id="PTHR43065:SF46">
    <property type="entry name" value="C4-DICARBOXYLATE TRANSPORT SENSOR PROTEIN DCTB"/>
    <property type="match status" value="1"/>
</dbReference>
<keyword evidence="11" id="KW-1133">Transmembrane helix</keyword>
<dbReference type="PROSITE" id="PS50109">
    <property type="entry name" value="HIS_KIN"/>
    <property type="match status" value="1"/>
</dbReference>
<dbReference type="CDD" id="cd00075">
    <property type="entry name" value="HATPase"/>
    <property type="match status" value="1"/>
</dbReference>
<evidence type="ECO:0000259" key="12">
    <source>
        <dbReference type="PROSITE" id="PS50109"/>
    </source>
</evidence>
<dbReference type="InterPro" id="IPR003661">
    <property type="entry name" value="HisK_dim/P_dom"/>
</dbReference>
<dbReference type="EMBL" id="CP042912">
    <property type="protein sequence ID" value="QEG24055.1"/>
    <property type="molecule type" value="Genomic_DNA"/>
</dbReference>
<evidence type="ECO:0000256" key="6">
    <source>
        <dbReference type="ARBA" id="ARBA00022741"/>
    </source>
</evidence>
<dbReference type="Gene3D" id="1.10.287.130">
    <property type="match status" value="1"/>
</dbReference>
<dbReference type="GO" id="GO:0000155">
    <property type="term" value="F:phosphorelay sensor kinase activity"/>
    <property type="evidence" value="ECO:0007669"/>
    <property type="project" value="InterPro"/>
</dbReference>
<feature type="domain" description="HAMP" evidence="13">
    <location>
        <begin position="223"/>
        <end position="275"/>
    </location>
</feature>
<dbReference type="PRINTS" id="PR00344">
    <property type="entry name" value="BCTRLSENSOR"/>
</dbReference>
<dbReference type="SMART" id="SM00387">
    <property type="entry name" value="HATPase_c"/>
    <property type="match status" value="1"/>
</dbReference>
<proteinExistence type="predicted"/>
<sequence length="538" mass="60454">MLLNFRTIRSQVYFGVGVLSVIVLILSAVSLQGVMKFRKLTKNIRARSVELPLAADLSEHVSELRSYVWKIDREKVSLFGLNSVDFDINVSGMHRRLEQLQDSLDRYRNQLENNEIEDPRFADKSREFQFVAEFQNSLNEIRCLVEEDCWSQSSEPFTMLNGMKENLEQLQSHTAQLPVFMQVRTHNFAENAKAEYRTWITLSVLFSVAAFGMIVMLANRFRNGLLLPMDKLIEGSRHVAAGNHDFRIQLDSDDEVAELGNALNAMTNNFQEIKADLNNQVQLRTKEVVRSEKMASVGFLAAGVAHEINNPLASIAWSAESLEMRLQEILNPDPDTDEETRNTDIEEMKNYLARIQEEAFRCKEITSGLLDFSRMGDVQKVPTNLSEVIASVVDIVKPLSRYRDRNIHLDTDPSVCATVNAQEIKQVALNLITNALGSVEAGGTVSISVESENENAVMRVVDNGCGLTDDVKEHLFEPFFTRRRDGQGTGLGLSITYQIVEDHQGKITAESDGPGTGSTFTITLPLVNQLEKVTRYAA</sequence>
<keyword evidence="11" id="KW-0472">Membrane</keyword>
<dbReference type="SUPFAM" id="SSF47384">
    <property type="entry name" value="Homodimeric domain of signal transducing histidine kinase"/>
    <property type="match status" value="1"/>
</dbReference>
<keyword evidence="15" id="KW-1185">Reference proteome</keyword>
<dbReference type="SMART" id="SM00388">
    <property type="entry name" value="HisKA"/>
    <property type="match status" value="1"/>
</dbReference>
<evidence type="ECO:0000256" key="4">
    <source>
        <dbReference type="ARBA" id="ARBA00022553"/>
    </source>
</evidence>
<dbReference type="InterPro" id="IPR005467">
    <property type="entry name" value="His_kinase_dom"/>
</dbReference>
<evidence type="ECO:0000256" key="11">
    <source>
        <dbReference type="SAM" id="Phobius"/>
    </source>
</evidence>
<evidence type="ECO:0000256" key="9">
    <source>
        <dbReference type="ARBA" id="ARBA00023012"/>
    </source>
</evidence>
<dbReference type="Proteomes" id="UP000322214">
    <property type="component" value="Chromosome"/>
</dbReference>
<dbReference type="SUPFAM" id="SSF55874">
    <property type="entry name" value="ATPase domain of HSP90 chaperone/DNA topoisomerase II/histidine kinase"/>
    <property type="match status" value="1"/>
</dbReference>
<name>A0A5B9PFT3_9BACT</name>
<evidence type="ECO:0000256" key="7">
    <source>
        <dbReference type="ARBA" id="ARBA00022777"/>
    </source>
</evidence>
<dbReference type="GO" id="GO:0016020">
    <property type="term" value="C:membrane"/>
    <property type="evidence" value="ECO:0007669"/>
    <property type="project" value="UniProtKB-SubCell"/>
</dbReference>
<dbReference type="InterPro" id="IPR036890">
    <property type="entry name" value="HATPase_C_sf"/>
</dbReference>
<dbReference type="SMART" id="SM00304">
    <property type="entry name" value="HAMP"/>
    <property type="match status" value="1"/>
</dbReference>
<evidence type="ECO:0000313" key="15">
    <source>
        <dbReference type="Proteomes" id="UP000322214"/>
    </source>
</evidence>
<protein>
    <recommendedName>
        <fullName evidence="3">histidine kinase</fullName>
        <ecNumber evidence="3">2.7.13.3</ecNumber>
    </recommendedName>
</protein>
<dbReference type="AlphaFoldDB" id="A0A5B9PFT3"/>
<feature type="domain" description="Histidine kinase" evidence="12">
    <location>
        <begin position="303"/>
        <end position="528"/>
    </location>
</feature>
<evidence type="ECO:0000256" key="2">
    <source>
        <dbReference type="ARBA" id="ARBA00004370"/>
    </source>
</evidence>
<dbReference type="Pfam" id="PF00672">
    <property type="entry name" value="HAMP"/>
    <property type="match status" value="1"/>
</dbReference>
<accession>A0A5B9PFT3</accession>
<organism evidence="14 15">
    <name type="scientific">Mariniblastus fucicola</name>
    <dbReference type="NCBI Taxonomy" id="980251"/>
    <lineage>
        <taxon>Bacteria</taxon>
        <taxon>Pseudomonadati</taxon>
        <taxon>Planctomycetota</taxon>
        <taxon>Planctomycetia</taxon>
        <taxon>Pirellulales</taxon>
        <taxon>Pirellulaceae</taxon>
        <taxon>Mariniblastus</taxon>
    </lineage>
</organism>
<dbReference type="PANTHER" id="PTHR43065">
    <property type="entry name" value="SENSOR HISTIDINE KINASE"/>
    <property type="match status" value="1"/>
</dbReference>
<evidence type="ECO:0000256" key="1">
    <source>
        <dbReference type="ARBA" id="ARBA00000085"/>
    </source>
</evidence>
<keyword evidence="8" id="KW-0067">ATP-binding</keyword>
<keyword evidence="4" id="KW-0597">Phosphoprotein</keyword>
<dbReference type="Pfam" id="PF02518">
    <property type="entry name" value="HATPase_c"/>
    <property type="match status" value="1"/>
</dbReference>
<evidence type="ECO:0000256" key="5">
    <source>
        <dbReference type="ARBA" id="ARBA00022679"/>
    </source>
</evidence>
<evidence type="ECO:0000256" key="3">
    <source>
        <dbReference type="ARBA" id="ARBA00012438"/>
    </source>
</evidence>
<dbReference type="InterPro" id="IPR003594">
    <property type="entry name" value="HATPase_dom"/>
</dbReference>
<evidence type="ECO:0000256" key="8">
    <source>
        <dbReference type="ARBA" id="ARBA00022840"/>
    </source>
</evidence>
<dbReference type="CDD" id="cd00082">
    <property type="entry name" value="HisKA"/>
    <property type="match status" value="1"/>
</dbReference>
<evidence type="ECO:0000259" key="13">
    <source>
        <dbReference type="PROSITE" id="PS50885"/>
    </source>
</evidence>
<dbReference type="SUPFAM" id="SSF158472">
    <property type="entry name" value="HAMP domain-like"/>
    <property type="match status" value="1"/>
</dbReference>
<evidence type="ECO:0000256" key="10">
    <source>
        <dbReference type="SAM" id="Coils"/>
    </source>
</evidence>
<comment type="catalytic activity">
    <reaction evidence="1">
        <text>ATP + protein L-histidine = ADP + protein N-phospho-L-histidine.</text>
        <dbReference type="EC" id="2.7.13.3"/>
    </reaction>
</comment>
<keyword evidence="11" id="KW-0812">Transmembrane</keyword>
<dbReference type="Pfam" id="PF00512">
    <property type="entry name" value="HisKA"/>
    <property type="match status" value="1"/>
</dbReference>
<evidence type="ECO:0000313" key="14">
    <source>
        <dbReference type="EMBL" id="QEG24055.1"/>
    </source>
</evidence>
<dbReference type="PROSITE" id="PS50885">
    <property type="entry name" value="HAMP"/>
    <property type="match status" value="1"/>
</dbReference>
<dbReference type="Gene3D" id="6.10.340.10">
    <property type="match status" value="1"/>
</dbReference>
<dbReference type="Gene3D" id="3.30.565.10">
    <property type="entry name" value="Histidine kinase-like ATPase, C-terminal domain"/>
    <property type="match status" value="1"/>
</dbReference>
<dbReference type="InterPro" id="IPR004358">
    <property type="entry name" value="Sig_transdc_His_kin-like_C"/>
</dbReference>
<feature type="coiled-coil region" evidence="10">
    <location>
        <begin position="90"/>
        <end position="117"/>
    </location>
</feature>
<keyword evidence="9" id="KW-0902">Two-component regulatory system</keyword>
<keyword evidence="10" id="KW-0175">Coiled coil</keyword>
<dbReference type="InterPro" id="IPR036097">
    <property type="entry name" value="HisK_dim/P_sf"/>
</dbReference>
<keyword evidence="7" id="KW-0418">Kinase</keyword>
<dbReference type="CDD" id="cd06225">
    <property type="entry name" value="HAMP"/>
    <property type="match status" value="1"/>
</dbReference>
<keyword evidence="6" id="KW-0547">Nucleotide-binding</keyword>
<dbReference type="EC" id="2.7.13.3" evidence="3"/>
<keyword evidence="5 14" id="KW-0808">Transferase</keyword>
<gene>
    <name evidence="14" type="primary">zraS_4</name>
    <name evidence="14" type="ORF">MFFC18_39710</name>
</gene>
<comment type="subcellular location">
    <subcellularLocation>
        <location evidence="2">Membrane</location>
    </subcellularLocation>
</comment>
<reference evidence="14 15" key="1">
    <citation type="submission" date="2019-08" db="EMBL/GenBank/DDBJ databases">
        <title>Deep-cultivation of Planctomycetes and their phenomic and genomic characterization uncovers novel biology.</title>
        <authorList>
            <person name="Wiegand S."/>
            <person name="Jogler M."/>
            <person name="Boedeker C."/>
            <person name="Pinto D."/>
            <person name="Vollmers J."/>
            <person name="Rivas-Marin E."/>
            <person name="Kohn T."/>
            <person name="Peeters S.H."/>
            <person name="Heuer A."/>
            <person name="Rast P."/>
            <person name="Oberbeckmann S."/>
            <person name="Bunk B."/>
            <person name="Jeske O."/>
            <person name="Meyerdierks A."/>
            <person name="Storesund J.E."/>
            <person name="Kallscheuer N."/>
            <person name="Luecker S."/>
            <person name="Lage O.M."/>
            <person name="Pohl T."/>
            <person name="Merkel B.J."/>
            <person name="Hornburger P."/>
            <person name="Mueller R.-W."/>
            <person name="Bruemmer F."/>
            <person name="Labrenz M."/>
            <person name="Spormann A.M."/>
            <person name="Op den Camp H."/>
            <person name="Overmann J."/>
            <person name="Amann R."/>
            <person name="Jetten M.S.M."/>
            <person name="Mascher T."/>
            <person name="Medema M.H."/>
            <person name="Devos D.P."/>
            <person name="Kaster A.-K."/>
            <person name="Ovreas L."/>
            <person name="Rohde M."/>
            <person name="Galperin M.Y."/>
            <person name="Jogler C."/>
        </authorList>
    </citation>
    <scope>NUCLEOTIDE SEQUENCE [LARGE SCALE GENOMIC DNA]</scope>
    <source>
        <strain evidence="14 15">FC18</strain>
    </source>
</reference>
<feature type="transmembrane region" description="Helical" evidence="11">
    <location>
        <begin position="199"/>
        <end position="218"/>
    </location>
</feature>
<dbReference type="STRING" id="980251.GCA_001642875_04129"/>